<proteinExistence type="predicted"/>
<name>X1KC78_9ZZZZ</name>
<dbReference type="PANTHER" id="PTHR30255">
    <property type="entry name" value="SINGLE-STRANDED-DNA-SPECIFIC EXONUCLEASE RECJ"/>
    <property type="match status" value="1"/>
</dbReference>
<protein>
    <recommendedName>
        <fullName evidence="1">DDH domain-containing protein</fullName>
    </recommendedName>
</protein>
<dbReference type="InterPro" id="IPR051673">
    <property type="entry name" value="SSDNA_exonuclease_RecJ"/>
</dbReference>
<evidence type="ECO:0000259" key="1">
    <source>
        <dbReference type="Pfam" id="PF01368"/>
    </source>
</evidence>
<dbReference type="Gene3D" id="3.90.1640.30">
    <property type="match status" value="1"/>
</dbReference>
<comment type="caution">
    <text evidence="2">The sequence shown here is derived from an EMBL/GenBank/DDBJ whole genome shotgun (WGS) entry which is preliminary data.</text>
</comment>
<dbReference type="EMBL" id="BARV01009837">
    <property type="protein sequence ID" value="GAI04612.1"/>
    <property type="molecule type" value="Genomic_DNA"/>
</dbReference>
<reference evidence="2" key="1">
    <citation type="journal article" date="2014" name="Front. Microbiol.">
        <title>High frequency of phylogenetically diverse reductive dehalogenase-homologous genes in deep subseafloor sedimentary metagenomes.</title>
        <authorList>
            <person name="Kawai M."/>
            <person name="Futagami T."/>
            <person name="Toyoda A."/>
            <person name="Takaki Y."/>
            <person name="Nishi S."/>
            <person name="Hori S."/>
            <person name="Arai W."/>
            <person name="Tsubouchi T."/>
            <person name="Morono Y."/>
            <person name="Uchiyama I."/>
            <person name="Ito T."/>
            <person name="Fujiyama A."/>
            <person name="Inagaki F."/>
            <person name="Takami H."/>
        </authorList>
    </citation>
    <scope>NUCLEOTIDE SEQUENCE</scope>
    <source>
        <strain evidence="2">Expedition CK06-06</strain>
    </source>
</reference>
<dbReference type="GO" id="GO:0004527">
    <property type="term" value="F:exonuclease activity"/>
    <property type="evidence" value="ECO:0007669"/>
    <property type="project" value="UniProtKB-KW"/>
</dbReference>
<feature type="domain" description="DDH" evidence="1">
    <location>
        <begin position="53"/>
        <end position="201"/>
    </location>
</feature>
<organism evidence="2">
    <name type="scientific">marine sediment metagenome</name>
    <dbReference type="NCBI Taxonomy" id="412755"/>
    <lineage>
        <taxon>unclassified sequences</taxon>
        <taxon>metagenomes</taxon>
        <taxon>ecological metagenomes</taxon>
    </lineage>
</organism>
<dbReference type="InterPro" id="IPR001667">
    <property type="entry name" value="DDH_dom"/>
</dbReference>
<sequence length="215" mass="23166">MAQLLYNRGITESAQVEPFLAADERLLADPFLLPDMDKAVARIRRALLSAESIAIYGDFDADGITATALLAQGFSSLGGRVIPYIPHRIEEGYGLNHAALESLHQEGVSLVVTVDCGISTVAEVERAQRMGLDVVITDHHTVPSQIPLAIAVVDPKRADSRYPFPDHAGVGVAFKLLQAIHSALGKEEHLDHLLDLVALGTVADMVPLLGENRHL</sequence>
<dbReference type="PANTHER" id="PTHR30255:SF2">
    <property type="entry name" value="SINGLE-STRANDED-DNA-SPECIFIC EXONUCLEASE RECJ"/>
    <property type="match status" value="1"/>
</dbReference>
<dbReference type="AlphaFoldDB" id="X1KC78"/>
<evidence type="ECO:0000313" key="2">
    <source>
        <dbReference type="EMBL" id="GAI04612.1"/>
    </source>
</evidence>
<feature type="non-terminal residue" evidence="2">
    <location>
        <position position="215"/>
    </location>
</feature>
<accession>X1KC78</accession>
<dbReference type="Pfam" id="PF01368">
    <property type="entry name" value="DHH"/>
    <property type="match status" value="1"/>
</dbReference>
<gene>
    <name evidence="2" type="ORF">S06H3_19252</name>
</gene>
<dbReference type="InterPro" id="IPR038763">
    <property type="entry name" value="DHH_sf"/>
</dbReference>
<dbReference type="SUPFAM" id="SSF64182">
    <property type="entry name" value="DHH phosphoesterases"/>
    <property type="match status" value="1"/>
</dbReference>